<dbReference type="EMBL" id="WTXG01000012">
    <property type="protein sequence ID" value="KAI0301851.1"/>
    <property type="molecule type" value="Genomic_DNA"/>
</dbReference>
<reference evidence="6" key="1">
    <citation type="journal article" date="2022" name="New Phytol.">
        <title>Evolutionary transition to the ectomycorrhizal habit in the genomes of a hyperdiverse lineage of mushroom-forming fungi.</title>
        <authorList>
            <person name="Looney B."/>
            <person name="Miyauchi S."/>
            <person name="Morin E."/>
            <person name="Drula E."/>
            <person name="Courty P.E."/>
            <person name="Kohler A."/>
            <person name="Kuo A."/>
            <person name="LaButti K."/>
            <person name="Pangilinan J."/>
            <person name="Lipzen A."/>
            <person name="Riley R."/>
            <person name="Andreopoulos W."/>
            <person name="He G."/>
            <person name="Johnson J."/>
            <person name="Nolan M."/>
            <person name="Tritt A."/>
            <person name="Barry K.W."/>
            <person name="Grigoriev I.V."/>
            <person name="Nagy L.G."/>
            <person name="Hibbett D."/>
            <person name="Henrissat B."/>
            <person name="Matheny P.B."/>
            <person name="Labbe J."/>
            <person name="Martin F.M."/>
        </authorList>
    </citation>
    <scope>NUCLEOTIDE SEQUENCE</scope>
    <source>
        <strain evidence="6">BPL690</strain>
    </source>
</reference>
<feature type="compositionally biased region" description="Low complexity" evidence="4">
    <location>
        <begin position="63"/>
        <end position="72"/>
    </location>
</feature>
<evidence type="ECO:0000256" key="2">
    <source>
        <dbReference type="ARBA" id="ARBA00023012"/>
    </source>
</evidence>
<feature type="region of interest" description="Disordered" evidence="4">
    <location>
        <begin position="993"/>
        <end position="1021"/>
    </location>
</feature>
<name>A0AAD4M699_9AGAM</name>
<feature type="compositionally biased region" description="Polar residues" evidence="4">
    <location>
        <begin position="993"/>
        <end position="1010"/>
    </location>
</feature>
<keyword evidence="7" id="KW-1185">Reference proteome</keyword>
<dbReference type="FunFam" id="3.40.50.2300:FF:000146">
    <property type="entry name" value="Putative two-component response regulator SSK1p"/>
    <property type="match status" value="1"/>
</dbReference>
<feature type="non-terminal residue" evidence="6">
    <location>
        <position position="1174"/>
    </location>
</feature>
<dbReference type="Pfam" id="PF00072">
    <property type="entry name" value="Response_reg"/>
    <property type="match status" value="1"/>
</dbReference>
<feature type="region of interest" description="Disordered" evidence="4">
    <location>
        <begin position="539"/>
        <end position="593"/>
    </location>
</feature>
<feature type="compositionally biased region" description="Low complexity" evidence="4">
    <location>
        <begin position="1011"/>
        <end position="1021"/>
    </location>
</feature>
<gene>
    <name evidence="6" type="ORF">B0F90DRAFT_1715850</name>
</gene>
<dbReference type="Gene3D" id="3.40.50.2300">
    <property type="match status" value="1"/>
</dbReference>
<evidence type="ECO:0000256" key="3">
    <source>
        <dbReference type="PROSITE-ProRule" id="PRU00169"/>
    </source>
</evidence>
<evidence type="ECO:0000256" key="4">
    <source>
        <dbReference type="SAM" id="MobiDB-lite"/>
    </source>
</evidence>
<dbReference type="InterPro" id="IPR001789">
    <property type="entry name" value="Sig_transdc_resp-reg_receiver"/>
</dbReference>
<comment type="caution">
    <text evidence="6">The sequence shown here is derived from an EMBL/GenBank/DDBJ whole genome shotgun (WGS) entry which is preliminary data.</text>
</comment>
<feature type="domain" description="Response regulatory" evidence="5">
    <location>
        <begin position="922"/>
        <end position="1071"/>
    </location>
</feature>
<dbReference type="InterPro" id="IPR011006">
    <property type="entry name" value="CheY-like_superfamily"/>
</dbReference>
<dbReference type="CDD" id="cd17546">
    <property type="entry name" value="REC_hyHK_CKI1_RcsC-like"/>
    <property type="match status" value="1"/>
</dbReference>
<feature type="compositionally biased region" description="Polar residues" evidence="4">
    <location>
        <begin position="112"/>
        <end position="127"/>
    </location>
</feature>
<dbReference type="AlphaFoldDB" id="A0AAD4M699"/>
<protein>
    <recommendedName>
        <fullName evidence="5">Response regulatory domain-containing protein</fullName>
    </recommendedName>
</protein>
<dbReference type="PANTHER" id="PTHR45339">
    <property type="entry name" value="HYBRID SIGNAL TRANSDUCTION HISTIDINE KINASE J"/>
    <property type="match status" value="1"/>
</dbReference>
<dbReference type="PANTHER" id="PTHR45339:SF1">
    <property type="entry name" value="HYBRID SIGNAL TRANSDUCTION HISTIDINE KINASE J"/>
    <property type="match status" value="1"/>
</dbReference>
<feature type="region of interest" description="Disordered" evidence="4">
    <location>
        <begin position="18"/>
        <end position="138"/>
    </location>
</feature>
<dbReference type="SUPFAM" id="SSF52172">
    <property type="entry name" value="CheY-like"/>
    <property type="match status" value="1"/>
</dbReference>
<sequence length="1174" mass="125479">MSTAPRLPTVRLPTVIASAGSEPSHQDSVLLDLPPSGKFGFAWPADTGPAPSLPSSLADRHASLSSSDADSAPSEHEPEAEEISGAEKYKTRRWSSGGGRKGQSEESEESDFTTPTNRLNLDQNPLDQASPPLPRLSRAFSVPLPSQIGYLKNPKRKLLPSSPGSFPTAMQPAPDMAHFHELSLELADSVQMIIQTLLQLCPPQVFDPAKEQFSACALPIPTPSVSALFTVMKSLNYMSANMAAFSTPLSSHSHDPSHRTDLGDPCDSTNPYPPLQTPVTPVHDFDIGETLQSVGDALSGMAADVAVDLILFHGDVGMKHIAVRGDEIGISYTLSHIVRQILATAHRGDCVQIGLYLVAPVSVSPEAGESPIFEVPLDATETADTTSLPDPNLPLRCTFQITHIFTNHISGVSQLQSGTSFTRTKPLVDSQILRRLVHHTNASLTHELTDTAFTRKLSMTLERGSPAVVNPAIILSDNDPVLQAFPDFKLSGEPTLEDLSQFVGTLKGKKVSLYANATGIFAQHLTSYLTSWGLDVSHASSDSDAEGSPAQEVATLPPGERPSTVNDALSGGSIHQTFPDQDSPPPASLTPNASNQFPSFILIDDDISVLRERLRKLRAELLHPFQVSRKRQICCQHRPRSSPQVARTIGHSPAALASRNMALVKGILQSVLGPSNGTAGRLPEVIVIPKPAGPRRVLTALHTAATKPIVDPFFSPIATSPISPGLYPAASYFHQNVGPNSPRGFSYQSMRSPRAAMEPTSDTFGLPPSPLGLETGSSSFSGLVIQSPNGQPAGIFFHPPRARSSRPSSHSVSAENGPVYSRGSRRHSDSAERTRLAGGVTFLSLPAPIQQRRSGPILQAPLDWVPATNHAGASAGARQASKRISTMEAMRKTASPPSSPRTSPTSAKKGKPTEPSIVPPISVLIVEDNPINQTLLSTFMRKKKIKYDVAKNGEEAVEKWKSGRFHLILMDIQMPVMDGISATKEIRELEKLNASQGYPGTPQTEGQRTPSDVSNDSRMSSSPFRSSVIIVALTASSLQSDRVAALAAGCNDFLTKPVSLEWLNSKIIEWGSIKALQMFADNRPDFVKSVSAGQTVQAQNIARRLHMPEGRVSPSPSRPLSQPVAGGTVSLAGSGSSASGSDEPTPVGKFTPSRVHKSFASITESWNGTPESNV</sequence>
<dbReference type="Proteomes" id="UP001203297">
    <property type="component" value="Unassembled WGS sequence"/>
</dbReference>
<evidence type="ECO:0000313" key="6">
    <source>
        <dbReference type="EMBL" id="KAI0301851.1"/>
    </source>
</evidence>
<feature type="compositionally biased region" description="Polar residues" evidence="4">
    <location>
        <begin position="563"/>
        <end position="580"/>
    </location>
</feature>
<accession>A0AAD4M699</accession>
<feature type="region of interest" description="Disordered" evidence="4">
    <location>
        <begin position="791"/>
        <end position="833"/>
    </location>
</feature>
<keyword evidence="1 3" id="KW-0597">Phosphoprotein</keyword>
<feature type="region of interest" description="Disordered" evidence="4">
    <location>
        <begin position="1106"/>
        <end position="1153"/>
    </location>
</feature>
<feature type="compositionally biased region" description="Low complexity" evidence="4">
    <location>
        <begin position="805"/>
        <end position="814"/>
    </location>
</feature>
<evidence type="ECO:0000313" key="7">
    <source>
        <dbReference type="Proteomes" id="UP001203297"/>
    </source>
</evidence>
<evidence type="ECO:0000259" key="5">
    <source>
        <dbReference type="PROSITE" id="PS50110"/>
    </source>
</evidence>
<feature type="compositionally biased region" description="Low complexity" evidence="4">
    <location>
        <begin position="1125"/>
        <end position="1141"/>
    </location>
</feature>
<evidence type="ECO:0000256" key="1">
    <source>
        <dbReference type="ARBA" id="ARBA00022553"/>
    </source>
</evidence>
<organism evidence="6 7">
    <name type="scientific">Multifurca ochricompacta</name>
    <dbReference type="NCBI Taxonomy" id="376703"/>
    <lineage>
        <taxon>Eukaryota</taxon>
        <taxon>Fungi</taxon>
        <taxon>Dikarya</taxon>
        <taxon>Basidiomycota</taxon>
        <taxon>Agaricomycotina</taxon>
        <taxon>Agaricomycetes</taxon>
        <taxon>Russulales</taxon>
        <taxon>Russulaceae</taxon>
        <taxon>Multifurca</taxon>
    </lineage>
</organism>
<dbReference type="PROSITE" id="PS50110">
    <property type="entry name" value="RESPONSE_REGULATORY"/>
    <property type="match status" value="1"/>
</dbReference>
<proteinExistence type="predicted"/>
<dbReference type="SMART" id="SM00448">
    <property type="entry name" value="REC"/>
    <property type="match status" value="1"/>
</dbReference>
<feature type="compositionally biased region" description="Low complexity" evidence="4">
    <location>
        <begin position="892"/>
        <end position="907"/>
    </location>
</feature>
<feature type="modified residue" description="4-aspartylphosphate" evidence="3">
    <location>
        <position position="971"/>
    </location>
</feature>
<feature type="region of interest" description="Disordered" evidence="4">
    <location>
        <begin position="870"/>
        <end position="915"/>
    </location>
</feature>
<keyword evidence="2" id="KW-0902">Two-component regulatory system</keyword>
<dbReference type="GO" id="GO:0000156">
    <property type="term" value="F:phosphorelay response regulator activity"/>
    <property type="evidence" value="ECO:0007669"/>
    <property type="project" value="UniProtKB-ARBA"/>
</dbReference>